<dbReference type="Proteomes" id="UP001165586">
    <property type="component" value="Unassembled WGS sequence"/>
</dbReference>
<comment type="caution">
    <text evidence="2">The sequence shown here is derived from an EMBL/GenBank/DDBJ whole genome shotgun (WGS) entry which is preliminary data.</text>
</comment>
<dbReference type="RefSeq" id="WP_259542680.1">
    <property type="nucleotide sequence ID" value="NZ_JANLCJ010000088.1"/>
</dbReference>
<evidence type="ECO:0000256" key="1">
    <source>
        <dbReference type="SAM" id="MobiDB-lite"/>
    </source>
</evidence>
<reference evidence="2" key="1">
    <citation type="submission" date="2022-08" db="EMBL/GenBank/DDBJ databases">
        <authorList>
            <person name="Deng Y."/>
            <person name="Han X.-F."/>
            <person name="Zhang Y.-Q."/>
        </authorList>
    </citation>
    <scope>NUCLEOTIDE SEQUENCE</scope>
    <source>
        <strain evidence="2">CPCC 203386</strain>
    </source>
</reference>
<accession>A0ABT2H9M3</accession>
<proteinExistence type="predicted"/>
<evidence type="ECO:0000313" key="3">
    <source>
        <dbReference type="Proteomes" id="UP001165586"/>
    </source>
</evidence>
<name>A0ABT2H9M3_9MICO</name>
<keyword evidence="3" id="KW-1185">Reference proteome</keyword>
<gene>
    <name evidence="2" type="ORF">N1032_23135</name>
</gene>
<protein>
    <submittedName>
        <fullName evidence="2">Uncharacterized protein</fullName>
    </submittedName>
</protein>
<organism evidence="2 3">
    <name type="scientific">Herbiconiux daphne</name>
    <dbReference type="NCBI Taxonomy" id="2970914"/>
    <lineage>
        <taxon>Bacteria</taxon>
        <taxon>Bacillati</taxon>
        <taxon>Actinomycetota</taxon>
        <taxon>Actinomycetes</taxon>
        <taxon>Micrococcales</taxon>
        <taxon>Microbacteriaceae</taxon>
        <taxon>Herbiconiux</taxon>
    </lineage>
</organism>
<feature type="non-terminal residue" evidence="2">
    <location>
        <position position="1"/>
    </location>
</feature>
<feature type="region of interest" description="Disordered" evidence="1">
    <location>
        <begin position="49"/>
        <end position="73"/>
    </location>
</feature>
<dbReference type="EMBL" id="JANLCJ010000088">
    <property type="protein sequence ID" value="MCS5736627.1"/>
    <property type="molecule type" value="Genomic_DNA"/>
</dbReference>
<evidence type="ECO:0000313" key="2">
    <source>
        <dbReference type="EMBL" id="MCS5736627.1"/>
    </source>
</evidence>
<sequence length="82" mass="9393">VNCVHLALLIIMMLITTMSTDKELEAIARGLKASREAFEREQILARAKLVDKSNKPRRVPQPPLPPKKSPRDRDILFAFRNK</sequence>